<keyword evidence="2" id="KW-1185">Reference proteome</keyword>
<proteinExistence type="predicted"/>
<reference evidence="1 2" key="2">
    <citation type="journal article" date="2019" name="G3 (Bethesda)">
        <title>Hybrid Assembly of the Genome of the Entomopathogenic Nematode Steinernema carpocapsae Identifies the X-Chromosome.</title>
        <authorList>
            <person name="Serra L."/>
            <person name="Macchietto M."/>
            <person name="Macias-Munoz A."/>
            <person name="McGill C.J."/>
            <person name="Rodriguez I.M."/>
            <person name="Rodriguez B."/>
            <person name="Murad R."/>
            <person name="Mortazavi A."/>
        </authorList>
    </citation>
    <scope>NUCLEOTIDE SEQUENCE [LARGE SCALE GENOMIC DNA]</scope>
    <source>
        <strain evidence="1 2">ALL</strain>
    </source>
</reference>
<gene>
    <name evidence="1" type="ORF">L596_011642</name>
</gene>
<name>A0A4U5NVG8_STECR</name>
<sequence length="86" mass="9404">MASSDHIVADSDLTLANLMEILAKTDKEYKLGTDPSKLTANPTEKLISDGKGFASKIYSVTLQTDADSYSVIVKVRFFHGLFKSAF</sequence>
<dbReference type="AlphaFoldDB" id="A0A4U5NVG8"/>
<organism evidence="1 2">
    <name type="scientific">Steinernema carpocapsae</name>
    <name type="common">Entomopathogenic nematode</name>
    <dbReference type="NCBI Taxonomy" id="34508"/>
    <lineage>
        <taxon>Eukaryota</taxon>
        <taxon>Metazoa</taxon>
        <taxon>Ecdysozoa</taxon>
        <taxon>Nematoda</taxon>
        <taxon>Chromadorea</taxon>
        <taxon>Rhabditida</taxon>
        <taxon>Tylenchina</taxon>
        <taxon>Panagrolaimomorpha</taxon>
        <taxon>Strongyloidoidea</taxon>
        <taxon>Steinernematidae</taxon>
        <taxon>Steinernema</taxon>
    </lineage>
</organism>
<reference evidence="1 2" key="1">
    <citation type="journal article" date="2015" name="Genome Biol.">
        <title>Comparative genomics of Steinernema reveals deeply conserved gene regulatory networks.</title>
        <authorList>
            <person name="Dillman A.R."/>
            <person name="Macchietto M."/>
            <person name="Porter C.F."/>
            <person name="Rogers A."/>
            <person name="Williams B."/>
            <person name="Antoshechkin I."/>
            <person name="Lee M.M."/>
            <person name="Goodwin Z."/>
            <person name="Lu X."/>
            <person name="Lewis E.E."/>
            <person name="Goodrich-Blair H."/>
            <person name="Stock S.P."/>
            <person name="Adams B.J."/>
            <person name="Sternberg P.W."/>
            <person name="Mortazavi A."/>
        </authorList>
    </citation>
    <scope>NUCLEOTIDE SEQUENCE [LARGE SCALE GENOMIC DNA]</scope>
    <source>
        <strain evidence="1 2">ALL</strain>
    </source>
</reference>
<protein>
    <submittedName>
        <fullName evidence="1">Uncharacterized protein</fullName>
    </submittedName>
</protein>
<accession>A0A4U5NVG8</accession>
<dbReference type="Proteomes" id="UP000298663">
    <property type="component" value="Unassembled WGS sequence"/>
</dbReference>
<dbReference type="OrthoDB" id="5843635at2759"/>
<evidence type="ECO:0000313" key="1">
    <source>
        <dbReference type="EMBL" id="TKR87201.1"/>
    </source>
</evidence>
<dbReference type="EMBL" id="AZBU02000003">
    <property type="protein sequence ID" value="TKR87201.1"/>
    <property type="molecule type" value="Genomic_DNA"/>
</dbReference>
<evidence type="ECO:0000313" key="2">
    <source>
        <dbReference type="Proteomes" id="UP000298663"/>
    </source>
</evidence>
<comment type="caution">
    <text evidence="1">The sequence shown here is derived from an EMBL/GenBank/DDBJ whole genome shotgun (WGS) entry which is preliminary data.</text>
</comment>